<feature type="domain" description="Methyltransferase type 11" evidence="4">
    <location>
        <begin position="55"/>
        <end position="145"/>
    </location>
</feature>
<evidence type="ECO:0000256" key="1">
    <source>
        <dbReference type="ARBA" id="ARBA00022603"/>
    </source>
</evidence>
<feature type="region of interest" description="Disordered" evidence="3">
    <location>
        <begin position="272"/>
        <end position="303"/>
    </location>
</feature>
<dbReference type="PANTHER" id="PTHR13090">
    <property type="entry name" value="ARGININE-HYDROXYLASE NDUFAF5, MITOCHONDRIAL"/>
    <property type="match status" value="1"/>
</dbReference>
<dbReference type="Proteomes" id="UP000025061">
    <property type="component" value="Unassembled WGS sequence"/>
</dbReference>
<dbReference type="Gene3D" id="3.40.50.150">
    <property type="entry name" value="Vaccinia Virus protein VP39"/>
    <property type="match status" value="1"/>
</dbReference>
<comment type="caution">
    <text evidence="5">The sequence shown here is derived from an EMBL/GenBank/DDBJ whole genome shotgun (WGS) entry which is preliminary data.</text>
</comment>
<evidence type="ECO:0000256" key="2">
    <source>
        <dbReference type="ARBA" id="ARBA00022679"/>
    </source>
</evidence>
<dbReference type="PATRIC" id="fig|1280951.3.peg.2845"/>
<dbReference type="AlphaFoldDB" id="A0A059FH71"/>
<dbReference type="OrthoDB" id="9793723at2"/>
<dbReference type="SUPFAM" id="SSF53335">
    <property type="entry name" value="S-adenosyl-L-methionine-dependent methyltransferases"/>
    <property type="match status" value="1"/>
</dbReference>
<dbReference type="InterPro" id="IPR050602">
    <property type="entry name" value="Malonyl-ACP_OMT"/>
</dbReference>
<protein>
    <recommendedName>
        <fullName evidence="4">Methyltransferase type 11 domain-containing protein</fullName>
    </recommendedName>
</protein>
<organism evidence="5 6">
    <name type="scientific">Hyphomonas hirschiana VP5</name>
    <dbReference type="NCBI Taxonomy" id="1280951"/>
    <lineage>
        <taxon>Bacteria</taxon>
        <taxon>Pseudomonadati</taxon>
        <taxon>Pseudomonadota</taxon>
        <taxon>Alphaproteobacteria</taxon>
        <taxon>Hyphomonadales</taxon>
        <taxon>Hyphomonadaceae</taxon>
        <taxon>Hyphomonas</taxon>
    </lineage>
</organism>
<dbReference type="GO" id="GO:0032259">
    <property type="term" value="P:methylation"/>
    <property type="evidence" value="ECO:0007669"/>
    <property type="project" value="UniProtKB-KW"/>
</dbReference>
<dbReference type="Pfam" id="PF08241">
    <property type="entry name" value="Methyltransf_11"/>
    <property type="match status" value="1"/>
</dbReference>
<reference evidence="5 6" key="1">
    <citation type="submission" date="2013-04" db="EMBL/GenBank/DDBJ databases">
        <title>Hyphomonas hirschiana VP5 Genome Sequencing.</title>
        <authorList>
            <person name="Lai Q."/>
            <person name="Shao Z."/>
        </authorList>
    </citation>
    <scope>NUCLEOTIDE SEQUENCE [LARGE SCALE GENOMIC DNA]</scope>
    <source>
        <strain evidence="5 6">VP5</strain>
    </source>
</reference>
<dbReference type="InterPro" id="IPR013216">
    <property type="entry name" value="Methyltransf_11"/>
</dbReference>
<dbReference type="RefSeq" id="WP_011648142.1">
    <property type="nucleotide sequence ID" value="NZ_ARYI01000013.1"/>
</dbReference>
<sequence>MSPAAPPQIFDRDKLKARRQTFARHFQDYDFLRARVSSDLETRVADTPRIFEAALELGGANGGLSETLLGQNRTKSVTIADTADAFLDAARARGLDAVFADPEALPFEAERFDLIVSPLILHWVNDLPGALVQIRRALKPDGLFLGALFGAGTLAELREVLSEAESELMGGLSPRLSPLPGLRDMASLLQRAGFALPVVDRDTVTVRYREPEGLFRDLKGMGERAAFARGVGRPLPRRVLARAMALYRERFSDPDGRVRATFEIVHLSGWAPAPGQPKPLRPGSAKASMADAVKRAGQSGKDS</sequence>
<accession>A0A059FH71</accession>
<gene>
    <name evidence="5" type="ORF">HHI_14110</name>
</gene>
<keyword evidence="2" id="KW-0808">Transferase</keyword>
<dbReference type="PANTHER" id="PTHR13090:SF1">
    <property type="entry name" value="ARGININE-HYDROXYLASE NDUFAF5, MITOCHONDRIAL"/>
    <property type="match status" value="1"/>
</dbReference>
<keyword evidence="6" id="KW-1185">Reference proteome</keyword>
<dbReference type="CDD" id="cd02440">
    <property type="entry name" value="AdoMet_MTases"/>
    <property type="match status" value="1"/>
</dbReference>
<evidence type="ECO:0000313" key="5">
    <source>
        <dbReference type="EMBL" id="KCZ89952.1"/>
    </source>
</evidence>
<keyword evidence="1" id="KW-0489">Methyltransferase</keyword>
<dbReference type="EMBL" id="ARYI01000013">
    <property type="protein sequence ID" value="KCZ89952.1"/>
    <property type="molecule type" value="Genomic_DNA"/>
</dbReference>
<name>A0A059FH71_9PROT</name>
<dbReference type="InterPro" id="IPR029063">
    <property type="entry name" value="SAM-dependent_MTases_sf"/>
</dbReference>
<dbReference type="GO" id="GO:0008757">
    <property type="term" value="F:S-adenosylmethionine-dependent methyltransferase activity"/>
    <property type="evidence" value="ECO:0007669"/>
    <property type="project" value="InterPro"/>
</dbReference>
<evidence type="ECO:0000313" key="6">
    <source>
        <dbReference type="Proteomes" id="UP000025061"/>
    </source>
</evidence>
<proteinExistence type="predicted"/>
<evidence type="ECO:0000256" key="3">
    <source>
        <dbReference type="SAM" id="MobiDB-lite"/>
    </source>
</evidence>
<evidence type="ECO:0000259" key="4">
    <source>
        <dbReference type="Pfam" id="PF08241"/>
    </source>
</evidence>